<accession>A0A1M7GWU3</accession>
<dbReference type="PANTHER" id="PTHR34861">
    <property type="match status" value="1"/>
</dbReference>
<evidence type="ECO:0000313" key="1">
    <source>
        <dbReference type="EMBL" id="SHM20801.1"/>
    </source>
</evidence>
<evidence type="ECO:0000313" key="2">
    <source>
        <dbReference type="Proteomes" id="UP000183974"/>
    </source>
</evidence>
<dbReference type="Pfam" id="PF04199">
    <property type="entry name" value="Cyclase"/>
    <property type="match status" value="1"/>
</dbReference>
<dbReference type="EMBL" id="FRBR01000011">
    <property type="protein sequence ID" value="SHM20801.1"/>
    <property type="molecule type" value="Genomic_DNA"/>
</dbReference>
<dbReference type="OrthoDB" id="7067800at2"/>
<dbReference type="SUPFAM" id="SSF102198">
    <property type="entry name" value="Putative cyclase"/>
    <property type="match status" value="1"/>
</dbReference>
<dbReference type="Gene3D" id="3.50.30.50">
    <property type="entry name" value="Putative cyclase"/>
    <property type="match status" value="1"/>
</dbReference>
<dbReference type="GO" id="GO:0004061">
    <property type="term" value="F:arylformamidase activity"/>
    <property type="evidence" value="ECO:0007669"/>
    <property type="project" value="InterPro"/>
</dbReference>
<dbReference type="GO" id="GO:0019441">
    <property type="term" value="P:L-tryptophan catabolic process to kynurenine"/>
    <property type="evidence" value="ECO:0007669"/>
    <property type="project" value="InterPro"/>
</dbReference>
<proteinExistence type="predicted"/>
<protein>
    <submittedName>
        <fullName evidence="1">Putative cyclase</fullName>
    </submittedName>
</protein>
<keyword evidence="2" id="KW-1185">Reference proteome</keyword>
<dbReference type="InterPro" id="IPR037175">
    <property type="entry name" value="KFase_sf"/>
</dbReference>
<dbReference type="STRING" id="337701.SAMN05444398_111119"/>
<dbReference type="RefSeq" id="WP_073036037.1">
    <property type="nucleotide sequence ID" value="NZ_BMLR01000012.1"/>
</dbReference>
<gene>
    <name evidence="1" type="ORF">SAMN05444398_111119</name>
</gene>
<dbReference type="Proteomes" id="UP000183974">
    <property type="component" value="Unassembled WGS sequence"/>
</dbReference>
<organism evidence="1 2">
    <name type="scientific">Roseovarius pacificus</name>
    <dbReference type="NCBI Taxonomy" id="337701"/>
    <lineage>
        <taxon>Bacteria</taxon>
        <taxon>Pseudomonadati</taxon>
        <taxon>Pseudomonadota</taxon>
        <taxon>Alphaproteobacteria</taxon>
        <taxon>Rhodobacterales</taxon>
        <taxon>Roseobacteraceae</taxon>
        <taxon>Roseovarius</taxon>
    </lineage>
</organism>
<dbReference type="PANTHER" id="PTHR34861:SF10">
    <property type="entry name" value="CYCLASE"/>
    <property type="match status" value="1"/>
</dbReference>
<reference evidence="1 2" key="1">
    <citation type="submission" date="2016-11" db="EMBL/GenBank/DDBJ databases">
        <authorList>
            <person name="Jaros S."/>
            <person name="Januszkiewicz K."/>
            <person name="Wedrychowicz H."/>
        </authorList>
    </citation>
    <scope>NUCLEOTIDE SEQUENCE [LARGE SCALE GENOMIC DNA]</scope>
    <source>
        <strain evidence="1 2">DSM 29589</strain>
    </source>
</reference>
<name>A0A1M7GWU3_9RHOB</name>
<dbReference type="AlphaFoldDB" id="A0A1M7GWU3"/>
<sequence length="349" mass="37971">MSMRWKKRPEGSNWGDFGPDDQKGRLNLLTSQRVLAAATEVREGRSFCLSLPLDYPGGNRMNENRHPPILRPCLRHGGVNMNYVYSGQNADSQDVLSDDLAVLHLQYSTQWDGLCHVGAMFDVNDDGNPLPVYYNGYRANEDVVGPESAEDCGIAGPIPAHSTSGAKALGIENMAETGVQGRGVMIDLRRHFGDARTVVGYDALMDVMARDGVVVEPGDMLCLHTGLADVILGMKKDPDPEIINTSCAVLDGGDPKLQEWITRSQISVIASDNYAVEDYPASLPNPCCSILPLHNLCLFRLGIHLGELWHLTPLAEWLAARGRHRFLLTAPPLRLPGAVGSPVTPVATV</sequence>
<dbReference type="InterPro" id="IPR007325">
    <property type="entry name" value="KFase/CYL"/>
</dbReference>